<dbReference type="Pfam" id="PF13511">
    <property type="entry name" value="DUF4124"/>
    <property type="match status" value="1"/>
</dbReference>
<evidence type="ECO:0000313" key="5">
    <source>
        <dbReference type="Proteomes" id="UP000317550"/>
    </source>
</evidence>
<sequence length="141" mass="14789">MKSHPSHVSLLLIALLAVGAHAEVYKWTDANGKVQFGDQPPAAAKAKPVKINKTAGPAAAPAPGGKPSTEKAEATAPVSVSEAEIRANCLKATESLSQMEIAGSVGRKDAQGRERDMNAAELKQAMEEARAAKKSWCDMLK</sequence>
<reference evidence="5" key="1">
    <citation type="submission" date="2019-07" db="EMBL/GenBank/DDBJ databases">
        <title>Chitinimonas sp. nov., isolated from Ny-Alesund, arctica soil.</title>
        <authorList>
            <person name="Xu Q."/>
            <person name="Peng F."/>
        </authorList>
    </citation>
    <scope>NUCLEOTIDE SEQUENCE [LARGE SCALE GENOMIC DNA]</scope>
    <source>
        <strain evidence="5">R3-44</strain>
    </source>
</reference>
<feature type="signal peptide" evidence="2">
    <location>
        <begin position="1"/>
        <end position="22"/>
    </location>
</feature>
<dbReference type="InterPro" id="IPR025392">
    <property type="entry name" value="DUF4124"/>
</dbReference>
<keyword evidence="5" id="KW-1185">Reference proteome</keyword>
<evidence type="ECO:0000313" key="4">
    <source>
        <dbReference type="EMBL" id="QDQ25037.1"/>
    </source>
</evidence>
<dbReference type="AlphaFoldDB" id="A0A516SA71"/>
<gene>
    <name evidence="4" type="ORF">FNU76_00985</name>
</gene>
<proteinExistence type="predicted"/>
<name>A0A516SA71_9NEIS</name>
<dbReference type="KEGG" id="cari:FNU76_00985"/>
<dbReference type="Proteomes" id="UP000317550">
    <property type="component" value="Chromosome"/>
</dbReference>
<evidence type="ECO:0000256" key="2">
    <source>
        <dbReference type="SAM" id="SignalP"/>
    </source>
</evidence>
<keyword evidence="2" id="KW-0732">Signal</keyword>
<dbReference type="EMBL" id="CP041730">
    <property type="protein sequence ID" value="QDQ25037.1"/>
    <property type="molecule type" value="Genomic_DNA"/>
</dbReference>
<accession>A0A516SA71</accession>
<feature type="compositionally biased region" description="Low complexity" evidence="1">
    <location>
        <begin position="55"/>
        <end position="65"/>
    </location>
</feature>
<protein>
    <submittedName>
        <fullName evidence="4">DUF4124 domain-containing protein</fullName>
    </submittedName>
</protein>
<feature type="region of interest" description="Disordered" evidence="1">
    <location>
        <begin position="38"/>
        <end position="79"/>
    </location>
</feature>
<feature type="domain" description="DUF4124" evidence="3">
    <location>
        <begin position="11"/>
        <end position="63"/>
    </location>
</feature>
<dbReference type="RefSeq" id="WP_143855962.1">
    <property type="nucleotide sequence ID" value="NZ_CP041730.1"/>
</dbReference>
<evidence type="ECO:0000259" key="3">
    <source>
        <dbReference type="Pfam" id="PF13511"/>
    </source>
</evidence>
<evidence type="ECO:0000256" key="1">
    <source>
        <dbReference type="SAM" id="MobiDB-lite"/>
    </source>
</evidence>
<organism evidence="4 5">
    <name type="scientific">Chitinimonas arctica</name>
    <dbReference type="NCBI Taxonomy" id="2594795"/>
    <lineage>
        <taxon>Bacteria</taxon>
        <taxon>Pseudomonadati</taxon>
        <taxon>Pseudomonadota</taxon>
        <taxon>Betaproteobacteria</taxon>
        <taxon>Neisseriales</taxon>
        <taxon>Chitinibacteraceae</taxon>
        <taxon>Chitinimonas</taxon>
    </lineage>
</organism>
<feature type="chain" id="PRO_5022167658" evidence="2">
    <location>
        <begin position="23"/>
        <end position="141"/>
    </location>
</feature>
<dbReference type="OrthoDB" id="7068596at2"/>